<gene>
    <name evidence="1" type="ORF">MRX98_04665</name>
</gene>
<dbReference type="Proteomes" id="UP001165427">
    <property type="component" value="Unassembled WGS sequence"/>
</dbReference>
<protein>
    <submittedName>
        <fullName evidence="1">Uncharacterized protein</fullName>
    </submittedName>
</protein>
<proteinExistence type="predicted"/>
<evidence type="ECO:0000313" key="1">
    <source>
        <dbReference type="EMBL" id="MCJ8499856.1"/>
    </source>
</evidence>
<sequence>MLFVLYNGFKDDEMKNRCTLRLHTTITSLPFLEYRYEYPGYTQRRAFSNSGEDSLTFGPNNS</sequence>
<dbReference type="EMBL" id="JALJRB010000003">
    <property type="protein sequence ID" value="MCJ8499856.1"/>
    <property type="molecule type" value="Genomic_DNA"/>
</dbReference>
<dbReference type="AlphaFoldDB" id="A0AA41R349"/>
<reference evidence="1" key="1">
    <citation type="submission" date="2022-04" db="EMBL/GenBank/DDBJ databases">
        <title>Desulfatitalea alkaliphila sp. nov., a novel anaerobic sulfate-reducing bacterium isolated from terrestrial mud volcano, Taman Peninsula, Russia.</title>
        <authorList>
            <person name="Khomyakova M.A."/>
            <person name="Merkel A.Y."/>
            <person name="Slobodkin A.I."/>
        </authorList>
    </citation>
    <scope>NUCLEOTIDE SEQUENCE</scope>
    <source>
        <strain evidence="1">M08but</strain>
    </source>
</reference>
<organism evidence="1 2">
    <name type="scientific">Desulfatitalea alkaliphila</name>
    <dbReference type="NCBI Taxonomy" id="2929485"/>
    <lineage>
        <taxon>Bacteria</taxon>
        <taxon>Pseudomonadati</taxon>
        <taxon>Thermodesulfobacteriota</taxon>
        <taxon>Desulfobacteria</taxon>
        <taxon>Desulfobacterales</taxon>
        <taxon>Desulfosarcinaceae</taxon>
        <taxon>Desulfatitalea</taxon>
    </lineage>
</organism>
<dbReference type="RefSeq" id="WP_246903429.1">
    <property type="nucleotide sequence ID" value="NZ_JALJRB010000003.1"/>
</dbReference>
<name>A0AA41R349_9BACT</name>
<evidence type="ECO:0000313" key="2">
    <source>
        <dbReference type="Proteomes" id="UP001165427"/>
    </source>
</evidence>
<comment type="caution">
    <text evidence="1">The sequence shown here is derived from an EMBL/GenBank/DDBJ whole genome shotgun (WGS) entry which is preliminary data.</text>
</comment>
<accession>A0AA41R349</accession>
<keyword evidence="2" id="KW-1185">Reference proteome</keyword>